<comment type="caution">
    <text evidence="2">The sequence shown here is derived from an EMBL/GenBank/DDBJ whole genome shotgun (WGS) entry which is preliminary data.</text>
</comment>
<dbReference type="PANTHER" id="PTHR34427">
    <property type="entry name" value="DUF4283 DOMAIN PROTEIN"/>
    <property type="match status" value="1"/>
</dbReference>
<gene>
    <name evidence="2" type="ORF">LVIROSA_LOCUS9325</name>
</gene>
<feature type="region of interest" description="Disordered" evidence="1">
    <location>
        <begin position="202"/>
        <end position="234"/>
    </location>
</feature>
<keyword evidence="3" id="KW-1185">Reference proteome</keyword>
<dbReference type="Proteomes" id="UP001157418">
    <property type="component" value="Unassembled WGS sequence"/>
</dbReference>
<dbReference type="EMBL" id="CAKMRJ010001112">
    <property type="protein sequence ID" value="CAH1421958.1"/>
    <property type="molecule type" value="Genomic_DNA"/>
</dbReference>
<dbReference type="AlphaFoldDB" id="A0AAU9M1R1"/>
<evidence type="ECO:0000313" key="3">
    <source>
        <dbReference type="Proteomes" id="UP001157418"/>
    </source>
</evidence>
<name>A0AAU9M1R1_9ASTR</name>
<evidence type="ECO:0000256" key="1">
    <source>
        <dbReference type="SAM" id="MobiDB-lite"/>
    </source>
</evidence>
<accession>A0AAU9M1R1</accession>
<evidence type="ECO:0008006" key="4">
    <source>
        <dbReference type="Google" id="ProtNLM"/>
    </source>
</evidence>
<evidence type="ECO:0000313" key="2">
    <source>
        <dbReference type="EMBL" id="CAH1421958.1"/>
    </source>
</evidence>
<organism evidence="2 3">
    <name type="scientific">Lactuca virosa</name>
    <dbReference type="NCBI Taxonomy" id="75947"/>
    <lineage>
        <taxon>Eukaryota</taxon>
        <taxon>Viridiplantae</taxon>
        <taxon>Streptophyta</taxon>
        <taxon>Embryophyta</taxon>
        <taxon>Tracheophyta</taxon>
        <taxon>Spermatophyta</taxon>
        <taxon>Magnoliopsida</taxon>
        <taxon>eudicotyledons</taxon>
        <taxon>Gunneridae</taxon>
        <taxon>Pentapetalae</taxon>
        <taxon>asterids</taxon>
        <taxon>campanulids</taxon>
        <taxon>Asterales</taxon>
        <taxon>Asteraceae</taxon>
        <taxon>Cichorioideae</taxon>
        <taxon>Cichorieae</taxon>
        <taxon>Lactucinae</taxon>
        <taxon>Lactuca</taxon>
    </lineage>
</organism>
<protein>
    <recommendedName>
        <fullName evidence="4">DUF4283 domain-containing protein</fullName>
    </recommendedName>
</protein>
<dbReference type="PANTHER" id="PTHR34427:SF5">
    <property type="entry name" value="DUF4283 DOMAIN-CONTAINING PROTEIN"/>
    <property type="match status" value="1"/>
</dbReference>
<reference evidence="2 3" key="1">
    <citation type="submission" date="2022-01" db="EMBL/GenBank/DDBJ databases">
        <authorList>
            <person name="Xiong W."/>
            <person name="Schranz E."/>
        </authorList>
    </citation>
    <scope>NUCLEOTIDE SEQUENCE [LARGE SCALE GENOMIC DNA]</scope>
</reference>
<sequence>MSDNTKYLGGLRMAIKFGHSREERKFLEDKNRWQDWFKWMILPDQHLLQYERRTAWIKILGLPLRLWEEENFTMIAGSLGKVIAPFNEISKRRDYSMGKVGILTSRTKWINEEVTIIADGKIIIVGVMEYTDDWSPFRPLPFDKVEEESDKDEIDVDEDDDEVEGVSDTWMGEYNNSKKEDGEFWPEDNYVDPPVMNDTVAEESPMVETERDRSRTPNSTPLKGHELETGNKSNNVELWIRKRKRIKCATKSPHSTTPSTPIINCCLSQLEHMAHTNSGYASTKPVEMSVSDTLEPDEAKRTVEIGAELGFQIEVDSRILEQVIGETGVQQNIP</sequence>
<proteinExistence type="predicted"/>